<dbReference type="SUPFAM" id="SSF81382">
    <property type="entry name" value="Skp1 dimerisation domain-like"/>
    <property type="match status" value="1"/>
</dbReference>
<dbReference type="InterPro" id="IPR016897">
    <property type="entry name" value="SKP1"/>
</dbReference>
<reference evidence="4" key="2">
    <citation type="submission" date="2020-10" db="UniProtKB">
        <authorList>
            <consortium name="WormBaseParasite"/>
        </authorList>
    </citation>
    <scope>IDENTIFICATION</scope>
</reference>
<name>A0A7E4UP39_PANRE</name>
<organism evidence="3 4">
    <name type="scientific">Panagrellus redivivus</name>
    <name type="common">Microworm</name>
    <dbReference type="NCBI Taxonomy" id="6233"/>
    <lineage>
        <taxon>Eukaryota</taxon>
        <taxon>Metazoa</taxon>
        <taxon>Ecdysozoa</taxon>
        <taxon>Nematoda</taxon>
        <taxon>Chromadorea</taxon>
        <taxon>Rhabditida</taxon>
        <taxon>Tylenchina</taxon>
        <taxon>Panagrolaimomorpha</taxon>
        <taxon>Panagrolaimoidea</taxon>
        <taxon>Panagrolaimidae</taxon>
        <taxon>Panagrellus</taxon>
    </lineage>
</organism>
<dbReference type="Proteomes" id="UP000492821">
    <property type="component" value="Unassembled WGS sequence"/>
</dbReference>
<feature type="region of interest" description="Disordered" evidence="1">
    <location>
        <begin position="89"/>
        <end position="133"/>
    </location>
</feature>
<reference evidence="3" key="1">
    <citation type="journal article" date="2013" name="Genetics">
        <title>The draft genome and transcriptome of Panagrellus redivivus are shaped by the harsh demands of a free-living lifestyle.</title>
        <authorList>
            <person name="Srinivasan J."/>
            <person name="Dillman A.R."/>
            <person name="Macchietto M.G."/>
            <person name="Heikkinen L."/>
            <person name="Lakso M."/>
            <person name="Fracchia K.M."/>
            <person name="Antoshechkin I."/>
            <person name="Mortazavi A."/>
            <person name="Wong G."/>
            <person name="Sternberg P.W."/>
        </authorList>
    </citation>
    <scope>NUCLEOTIDE SEQUENCE [LARGE SCALE GENOMIC DNA]</scope>
    <source>
        <strain evidence="3">MT8872</strain>
    </source>
</reference>
<dbReference type="AlphaFoldDB" id="A0A7E4UP39"/>
<dbReference type="SUPFAM" id="SSF54695">
    <property type="entry name" value="POZ domain"/>
    <property type="match status" value="1"/>
</dbReference>
<dbReference type="InterPro" id="IPR016073">
    <property type="entry name" value="Skp1_comp_POZ"/>
</dbReference>
<dbReference type="WBParaSite" id="Pan_g10768.t1">
    <property type="protein sequence ID" value="Pan_g10768.t1"/>
    <property type="gene ID" value="Pan_g10768"/>
</dbReference>
<evidence type="ECO:0000313" key="4">
    <source>
        <dbReference type="WBParaSite" id="Pan_g10768.t1"/>
    </source>
</evidence>
<feature type="domain" description="SKP1 component POZ" evidence="2">
    <location>
        <begin position="26"/>
        <end position="78"/>
    </location>
</feature>
<dbReference type="GO" id="GO:0006511">
    <property type="term" value="P:ubiquitin-dependent protein catabolic process"/>
    <property type="evidence" value="ECO:0007669"/>
    <property type="project" value="InterPro"/>
</dbReference>
<protein>
    <submittedName>
        <fullName evidence="4">Skp1_POZ domain-containing protein</fullName>
    </submittedName>
</protein>
<dbReference type="Gene3D" id="3.30.710.10">
    <property type="entry name" value="Potassium Channel Kv1.1, Chain A"/>
    <property type="match status" value="1"/>
</dbReference>
<dbReference type="InterPro" id="IPR011333">
    <property type="entry name" value="SKP1/BTB/POZ_sf"/>
</dbReference>
<feature type="compositionally biased region" description="Acidic residues" evidence="1">
    <location>
        <begin position="89"/>
        <end position="100"/>
    </location>
</feature>
<evidence type="ECO:0000259" key="2">
    <source>
        <dbReference type="Pfam" id="PF03931"/>
    </source>
</evidence>
<dbReference type="InterPro" id="IPR036296">
    <property type="entry name" value="SKP1-like_dim_sf"/>
</dbReference>
<sequence>MVEPMVIDDKASDVISYMETEEVPETVKITTSDGETFELNRDIIDNSETIRSAAIYDKEKGFPLPNVDAETMRNVIRFFELYYYQFPRDEDESEEEETNADEATNSEKPAKPPATVSAPKPPEPEERRKPHRRDAATVFCYELDQDQFKKLIANASYLQSEILLDYCLMAMLMHADGLDVHALRDMFMLPDNYSVAEEERVMRAHMVDKEPSGYERPSLH</sequence>
<evidence type="ECO:0000256" key="1">
    <source>
        <dbReference type="SAM" id="MobiDB-lite"/>
    </source>
</evidence>
<evidence type="ECO:0000313" key="3">
    <source>
        <dbReference type="Proteomes" id="UP000492821"/>
    </source>
</evidence>
<dbReference type="Pfam" id="PF03931">
    <property type="entry name" value="Skp1_POZ"/>
    <property type="match status" value="1"/>
</dbReference>
<accession>A0A7E4UP39</accession>
<keyword evidence="3" id="KW-1185">Reference proteome</keyword>
<proteinExistence type="predicted"/>
<dbReference type="PANTHER" id="PTHR11165">
    <property type="entry name" value="SKP1"/>
    <property type="match status" value="1"/>
</dbReference>